<gene>
    <name evidence="1" type="ORF">FRV6_02088</name>
</gene>
<proteinExistence type="predicted"/>
<dbReference type="VEuPathDB" id="FungiDB:FOMG_06559"/>
<dbReference type="Proteomes" id="UP000219369">
    <property type="component" value="Unassembled WGS sequence"/>
</dbReference>
<evidence type="ECO:0000313" key="2">
    <source>
        <dbReference type="Proteomes" id="UP000219369"/>
    </source>
</evidence>
<evidence type="ECO:0000313" key="1">
    <source>
        <dbReference type="EMBL" id="SCO77876.1"/>
    </source>
</evidence>
<protein>
    <submittedName>
        <fullName evidence="1">Uncharacterized protein</fullName>
    </submittedName>
</protein>
<organism evidence="1 2">
    <name type="scientific">Fusarium oxysporum</name>
    <name type="common">Fusarium vascular wilt</name>
    <dbReference type="NCBI Taxonomy" id="5507"/>
    <lineage>
        <taxon>Eukaryota</taxon>
        <taxon>Fungi</taxon>
        <taxon>Dikarya</taxon>
        <taxon>Ascomycota</taxon>
        <taxon>Pezizomycotina</taxon>
        <taxon>Sordariomycetes</taxon>
        <taxon>Hypocreomycetidae</taxon>
        <taxon>Hypocreales</taxon>
        <taxon>Nectriaceae</taxon>
        <taxon>Fusarium</taxon>
        <taxon>Fusarium oxysporum species complex</taxon>
    </lineage>
</organism>
<dbReference type="VEuPathDB" id="FungiDB:FOC1_g10012624"/>
<dbReference type="VEuPathDB" id="FungiDB:FOC4_g10013620"/>
<dbReference type="OrthoDB" id="10275112at2759"/>
<sequence length="171" mass="18908">MAEESTSETPPGQSIAHPKCFSKFELQSYMEPIFEGGWDGLTGSSSLPLPPKRVVKESDPCVGTWNQDLTPKSLKRTSEGEIKPLSPNAGIDPAIGDIYEACGIICANQDAVEARQVSDYNKSYARKITRHEIIKWMKAGTNGEIVAKEEEDQLSGFLGMELFLQWPRAIF</sequence>
<accession>A0A2H3SN42</accession>
<reference evidence="2" key="1">
    <citation type="submission" date="2016-09" db="EMBL/GenBank/DDBJ databases">
        <authorList>
            <person name="Guldener U."/>
        </authorList>
    </citation>
    <scope>NUCLEOTIDE SEQUENCE [LARGE SCALE GENOMIC DNA]</scope>
    <source>
        <strain evidence="2">V64-1</strain>
    </source>
</reference>
<dbReference type="EMBL" id="FMJY01000001">
    <property type="protein sequence ID" value="SCO77876.1"/>
    <property type="molecule type" value="Genomic_DNA"/>
</dbReference>
<dbReference type="VEuPathDB" id="FungiDB:FOXG_05197"/>
<name>A0A2H3SN42_FUSOX</name>
<dbReference type="VEuPathDB" id="FungiDB:FOIG_07343"/>
<dbReference type="AlphaFoldDB" id="A0A2H3SN42"/>